<dbReference type="SMART" id="SM00939">
    <property type="entry name" value="PepX_C"/>
    <property type="match status" value="1"/>
</dbReference>
<dbReference type="Pfam" id="PF08530">
    <property type="entry name" value="PepX_C"/>
    <property type="match status" value="1"/>
</dbReference>
<dbReference type="Gene3D" id="2.60.120.260">
    <property type="entry name" value="Galactose-binding domain-like"/>
    <property type="match status" value="1"/>
</dbReference>
<accession>A0ABP4AQP4</accession>
<name>A0ABP4AQP4_9ACTN</name>
<evidence type="ECO:0000256" key="1">
    <source>
        <dbReference type="SAM" id="MobiDB-lite"/>
    </source>
</evidence>
<comment type="caution">
    <text evidence="3">The sequence shown here is derived from an EMBL/GenBank/DDBJ whole genome shotgun (WGS) entry which is preliminary data.</text>
</comment>
<protein>
    <recommendedName>
        <fullName evidence="2">Xaa-Pro dipeptidyl-peptidase C-terminal domain-containing protein</fullName>
    </recommendedName>
</protein>
<evidence type="ECO:0000313" key="4">
    <source>
        <dbReference type="Proteomes" id="UP001500665"/>
    </source>
</evidence>
<feature type="region of interest" description="Disordered" evidence="1">
    <location>
        <begin position="201"/>
        <end position="230"/>
    </location>
</feature>
<keyword evidence="4" id="KW-1185">Reference proteome</keyword>
<dbReference type="Proteomes" id="UP001500665">
    <property type="component" value="Unassembled WGS sequence"/>
</dbReference>
<sequence length="293" mass="31332">MAAWLQACSVSRKATAVASSGRSFTCTTSFTASTYRLVHIAETGSEREEISLRYKKLAGFDPAGLNERASWSAHRDAPVLAPLAAFRVTLAPVRHLGRTQWGDRRVVGPWTHLGQDSAAGELLFGASAAARTSGLEQAQVAFLAGNQDGPAVRIFVMGANAWREEESWPPARAVPTRFHLHPGGVLSTGAPAADAARSVFPHDPDDPVPTLGGGLLLPDPRNAGPRDQREVERHPGVLCFTTEPLEHDLEVTGELSATPRWRRPSRPSSTTPDGRPGSPCPSSPERGHAHSGR</sequence>
<dbReference type="EMBL" id="BAAAHH010000001">
    <property type="protein sequence ID" value="GAA0938389.1"/>
    <property type="molecule type" value="Genomic_DNA"/>
</dbReference>
<evidence type="ECO:0000313" key="3">
    <source>
        <dbReference type="EMBL" id="GAA0938389.1"/>
    </source>
</evidence>
<dbReference type="InterPro" id="IPR013736">
    <property type="entry name" value="Xaa-Pro_dipept_C"/>
</dbReference>
<proteinExistence type="predicted"/>
<evidence type="ECO:0000259" key="2">
    <source>
        <dbReference type="SMART" id="SM00939"/>
    </source>
</evidence>
<reference evidence="4" key="1">
    <citation type="journal article" date="2019" name="Int. J. Syst. Evol. Microbiol.">
        <title>The Global Catalogue of Microorganisms (GCM) 10K type strain sequencing project: providing services to taxonomists for standard genome sequencing and annotation.</title>
        <authorList>
            <consortium name="The Broad Institute Genomics Platform"/>
            <consortium name="The Broad Institute Genome Sequencing Center for Infectious Disease"/>
            <person name="Wu L."/>
            <person name="Ma J."/>
        </authorList>
    </citation>
    <scope>NUCLEOTIDE SEQUENCE [LARGE SCALE GENOMIC DNA]</scope>
    <source>
        <strain evidence="4">JCM 10696</strain>
    </source>
</reference>
<gene>
    <name evidence="3" type="ORF">GCM10009550_06080</name>
</gene>
<dbReference type="Gene3D" id="3.40.50.1820">
    <property type="entry name" value="alpha/beta hydrolase"/>
    <property type="match status" value="1"/>
</dbReference>
<feature type="compositionally biased region" description="Low complexity" evidence="1">
    <location>
        <begin position="266"/>
        <end position="276"/>
    </location>
</feature>
<feature type="domain" description="Xaa-Pro dipeptidyl-peptidase C-terminal" evidence="2">
    <location>
        <begin position="140"/>
        <end position="285"/>
    </location>
</feature>
<dbReference type="InterPro" id="IPR008979">
    <property type="entry name" value="Galactose-bd-like_sf"/>
</dbReference>
<dbReference type="NCBIfam" id="TIGR00976">
    <property type="entry name" value="CocE_NonD"/>
    <property type="match status" value="1"/>
</dbReference>
<feature type="region of interest" description="Disordered" evidence="1">
    <location>
        <begin position="245"/>
        <end position="293"/>
    </location>
</feature>
<dbReference type="InterPro" id="IPR029058">
    <property type="entry name" value="AB_hydrolase_fold"/>
</dbReference>
<organism evidence="3 4">
    <name type="scientific">Actinocorallia libanotica</name>
    <dbReference type="NCBI Taxonomy" id="46162"/>
    <lineage>
        <taxon>Bacteria</taxon>
        <taxon>Bacillati</taxon>
        <taxon>Actinomycetota</taxon>
        <taxon>Actinomycetes</taxon>
        <taxon>Streptosporangiales</taxon>
        <taxon>Thermomonosporaceae</taxon>
        <taxon>Actinocorallia</taxon>
    </lineage>
</organism>
<dbReference type="SUPFAM" id="SSF49785">
    <property type="entry name" value="Galactose-binding domain-like"/>
    <property type="match status" value="1"/>
</dbReference>
<dbReference type="InterPro" id="IPR005674">
    <property type="entry name" value="CocE/Ser_esterase"/>
</dbReference>